<dbReference type="EMBL" id="GU076015">
    <property type="protein sequence ID" value="ACY92544.1"/>
    <property type="molecule type" value="mRNA"/>
</dbReference>
<proteinExistence type="evidence at transcript level"/>
<reference evidence="4" key="1">
    <citation type="submission" date="2009-10" db="EMBL/GenBank/DDBJ databases">
        <authorList>
            <person name="Freeman R.M.Jr."/>
            <person name="Wu M.M."/>
            <person name="Gerhart J.J."/>
        </authorList>
    </citation>
    <scope>NUCLEOTIDE SEQUENCE</scope>
</reference>
<organism evidence="4">
    <name type="scientific">Saccoglossus kowalevskii</name>
    <name type="common">Acorn worm</name>
    <dbReference type="NCBI Taxonomy" id="10224"/>
    <lineage>
        <taxon>Eukaryota</taxon>
        <taxon>Metazoa</taxon>
        <taxon>Hemichordata</taxon>
        <taxon>Enteropneusta</taxon>
        <taxon>Harrimaniidae</taxon>
        <taxon>Saccoglossus</taxon>
    </lineage>
</organism>
<dbReference type="Gene3D" id="1.10.1280.10">
    <property type="entry name" value="Di-copper center containing domain from catechol oxidase"/>
    <property type="match status" value="1"/>
</dbReference>
<sequence>DILFWQANDDSQEEDECGIAHGKVFSEFDDEHLQKSSNVIEQIFLKADESFDIIDTLEFVDSLQKSRRYNRYVIQYAFEIFLTHHSLARSNKLKVPEFTDAPSGMDMSTHAMVPPVGEPEEIWMDYWRHDADFVDHHRHWHRVYRARGIPGTEADHLDRQGELFVYMHRQMLARYNAEREAWGLEPVEPWEFTDVDPLGSDAGDEFHNSDRNSGIRPRPAGLKWSMPDIRQFQVWTNNIRRAFRENIIQPNQGAQSALQQIRLGENNDLENPSSSSANWVGHIVEATSGTFYDNYGSLHNSGHGVFGQLGQQSGFSTYMATTAHAVRDHIFFRWHKFIDNLVEEYHQTQKTELGVDSPPVVIEENDIIISTSTHPPDGFSDWNENHWSNNNFSSDLIETTLDLPQRQFEWGKLSHNAFNYHLRIRRRGVTGQELRLTFRIFICPAQHANDRRRWIEMDKFRYILGAMETNSIITRQDVHSSVIRRFPQDAADDLEVPLARTVSGFCECGWPYNLLLPRGKADGEKYLIAVLISDNSIDSLRIRSSCGSLSYCGARDNKYPDRRQMGYPFATPISVNGQEMSVTETISSLDNFTSSAFVIKNTDRRFGDKTHHEPTSHLSDIHTDIVAWRSRSQLSLRISDEFRLSSWDGRFRLLIDGRQIIDTNAFAETGYIRLRLQGRGQGRGVYVITGVTMATRQGQTLNTSGEVYEITFNDGEPSATIPETGILTDPIQMTLIPQSDYFLTFTLQAPGVYLVGNGDTCMWRIANPRGRALDEMNWDVDEVNDQITHTRRNLYVVARILINN</sequence>
<dbReference type="InterPro" id="IPR005203">
    <property type="entry name" value="Hemocyanin_C"/>
</dbReference>
<dbReference type="Gene3D" id="2.60.40.1520">
    <property type="entry name" value="Hemocyanin, C-terminal domain"/>
    <property type="match status" value="1"/>
</dbReference>
<dbReference type="InterPro" id="IPR037020">
    <property type="entry name" value="Hemocyanin_C_sf"/>
</dbReference>
<dbReference type="Pfam" id="PF03723">
    <property type="entry name" value="Hemocyanin_C"/>
    <property type="match status" value="1"/>
</dbReference>
<dbReference type="PANTHER" id="PTHR11511:SF4">
    <property type="entry name" value="PHENOLOXIDASE 2-RELATED"/>
    <property type="match status" value="1"/>
</dbReference>
<evidence type="ECO:0000256" key="1">
    <source>
        <dbReference type="ARBA" id="ARBA00022723"/>
    </source>
</evidence>
<dbReference type="PANTHER" id="PTHR11511">
    <property type="entry name" value="LARVAL STORAGE PROTEIN/PHENOLOXIDASE"/>
    <property type="match status" value="1"/>
</dbReference>
<dbReference type="InterPro" id="IPR013788">
    <property type="entry name" value="Hemocyanin/hexamerin"/>
</dbReference>
<dbReference type="PRINTS" id="PR00187">
    <property type="entry name" value="HAEMOCYANIN"/>
</dbReference>
<dbReference type="InterPro" id="IPR000896">
    <property type="entry name" value="Hemocyanin/hexamerin_mid_dom"/>
</dbReference>
<protein>
    <submittedName>
        <fullName evidence="4">Hemocyanin-like protein</fullName>
    </submittedName>
</protein>
<dbReference type="GO" id="GO:0046872">
    <property type="term" value="F:metal ion binding"/>
    <property type="evidence" value="ECO:0007669"/>
    <property type="project" value="UniProtKB-KW"/>
</dbReference>
<dbReference type="SUPFAM" id="SSF48056">
    <property type="entry name" value="Di-copper centre-containing domain"/>
    <property type="match status" value="1"/>
</dbReference>
<dbReference type="SUPFAM" id="SSF81296">
    <property type="entry name" value="E set domains"/>
    <property type="match status" value="1"/>
</dbReference>
<evidence type="ECO:0000259" key="3">
    <source>
        <dbReference type="Pfam" id="PF03723"/>
    </source>
</evidence>
<dbReference type="OrthoDB" id="8119704at2759"/>
<dbReference type="Pfam" id="PF00372">
    <property type="entry name" value="Hemocyanin_M"/>
    <property type="match status" value="1"/>
</dbReference>
<dbReference type="InterPro" id="IPR014756">
    <property type="entry name" value="Ig_E-set"/>
</dbReference>
<evidence type="ECO:0000259" key="2">
    <source>
        <dbReference type="Pfam" id="PF00372"/>
    </source>
</evidence>
<accession>D1LX38</accession>
<keyword evidence="1" id="KW-0479">Metal-binding</keyword>
<dbReference type="AlphaFoldDB" id="D1LX38"/>
<feature type="non-terminal residue" evidence="4">
    <location>
        <position position="1"/>
    </location>
</feature>
<feature type="domain" description="Hemocyanin middle" evidence="2">
    <location>
        <begin position="115"/>
        <end position="341"/>
    </location>
</feature>
<feature type="domain" description="Hemocyanin C-terminal" evidence="3">
    <location>
        <begin position="412"/>
        <end position="574"/>
    </location>
</feature>
<dbReference type="InterPro" id="IPR008922">
    <property type="entry name" value="Di-copper_centre_dom_sf"/>
</dbReference>
<evidence type="ECO:0000313" key="4">
    <source>
        <dbReference type="EMBL" id="ACY92544.1"/>
    </source>
</evidence>
<name>D1LX38_SACKO</name>